<feature type="compositionally biased region" description="Basic and acidic residues" evidence="1">
    <location>
        <begin position="121"/>
        <end position="137"/>
    </location>
</feature>
<dbReference type="InterPro" id="IPR054331">
    <property type="entry name" value="LiaF_TM"/>
</dbReference>
<evidence type="ECO:0008006" key="7">
    <source>
        <dbReference type="Google" id="ProtNLM"/>
    </source>
</evidence>
<feature type="transmembrane region" description="Helical" evidence="2">
    <location>
        <begin position="36"/>
        <end position="55"/>
    </location>
</feature>
<dbReference type="EMBL" id="MSZX01000006">
    <property type="protein sequence ID" value="OPA76694.1"/>
    <property type="molecule type" value="Genomic_DNA"/>
</dbReference>
<feature type="domain" description="LiaF transmembrane" evidence="4">
    <location>
        <begin position="10"/>
        <end position="118"/>
    </location>
</feature>
<dbReference type="AlphaFoldDB" id="A0A1T2X9W3"/>
<feature type="transmembrane region" description="Helical" evidence="2">
    <location>
        <begin position="62"/>
        <end position="83"/>
    </location>
</feature>
<dbReference type="InterPro" id="IPR024425">
    <property type="entry name" value="LiaF-like_C"/>
</dbReference>
<evidence type="ECO:0000256" key="2">
    <source>
        <dbReference type="SAM" id="Phobius"/>
    </source>
</evidence>
<organism evidence="5 6">
    <name type="scientific">Paenibacillus selenitireducens</name>
    <dbReference type="NCBI Taxonomy" id="1324314"/>
    <lineage>
        <taxon>Bacteria</taxon>
        <taxon>Bacillati</taxon>
        <taxon>Bacillota</taxon>
        <taxon>Bacilli</taxon>
        <taxon>Bacillales</taxon>
        <taxon>Paenibacillaceae</taxon>
        <taxon>Paenibacillus</taxon>
    </lineage>
</organism>
<dbReference type="OrthoDB" id="2351415at2"/>
<protein>
    <recommendedName>
        <fullName evidence="7">Cell wall-active antibiotics response protein</fullName>
    </recommendedName>
</protein>
<dbReference type="NCBIfam" id="NF040535">
    <property type="entry name" value="LiaF_C_term"/>
    <property type="match status" value="1"/>
</dbReference>
<name>A0A1T2X9W3_9BACL</name>
<feature type="transmembrane region" description="Helical" evidence="2">
    <location>
        <begin position="5"/>
        <end position="24"/>
    </location>
</feature>
<dbReference type="Proteomes" id="UP000190188">
    <property type="component" value="Unassembled WGS sequence"/>
</dbReference>
<feature type="transmembrane region" description="Helical" evidence="2">
    <location>
        <begin position="95"/>
        <end position="113"/>
    </location>
</feature>
<evidence type="ECO:0000259" key="3">
    <source>
        <dbReference type="Pfam" id="PF09922"/>
    </source>
</evidence>
<proteinExistence type="predicted"/>
<dbReference type="Pfam" id="PF09922">
    <property type="entry name" value="LiaF-like_C"/>
    <property type="match status" value="1"/>
</dbReference>
<evidence type="ECO:0000259" key="4">
    <source>
        <dbReference type="Pfam" id="PF22570"/>
    </source>
</evidence>
<dbReference type="InterPro" id="IPR047793">
    <property type="entry name" value="LiaF_C"/>
</dbReference>
<keyword evidence="6" id="KW-1185">Reference proteome</keyword>
<evidence type="ECO:0000256" key="1">
    <source>
        <dbReference type="SAM" id="MobiDB-lite"/>
    </source>
</evidence>
<evidence type="ECO:0000313" key="5">
    <source>
        <dbReference type="EMBL" id="OPA76694.1"/>
    </source>
</evidence>
<dbReference type="RefSeq" id="WP_078499711.1">
    <property type="nucleotide sequence ID" value="NZ_MSZX01000006.1"/>
</dbReference>
<comment type="caution">
    <text evidence="5">The sequence shown here is derived from an EMBL/GenBank/DDBJ whole genome shotgun (WGS) entry which is preliminary data.</text>
</comment>
<keyword evidence="2" id="KW-0812">Transmembrane</keyword>
<accession>A0A1T2X9W3</accession>
<keyword evidence="2" id="KW-0472">Membrane</keyword>
<feature type="domain" description="Cell wall-active antibiotics response LiaF-like C-terminal" evidence="3">
    <location>
        <begin position="195"/>
        <end position="309"/>
    </location>
</feature>
<dbReference type="STRING" id="1324314.BVG16_16100"/>
<gene>
    <name evidence="5" type="ORF">BVG16_16100</name>
</gene>
<dbReference type="Pfam" id="PF22570">
    <property type="entry name" value="LiaF-TM"/>
    <property type="match status" value="1"/>
</dbReference>
<evidence type="ECO:0000313" key="6">
    <source>
        <dbReference type="Proteomes" id="UP000190188"/>
    </source>
</evidence>
<keyword evidence="2" id="KW-1133">Transmembrane helix</keyword>
<sequence length="313" mass="34669">MNSGLVSRLFGGLILVGIGVVFLLNQMGYMEIDLGYVIRTYWPVILILAGLKNVLEYNKHPYGRSISIGNLILIAIGGYFLARNLDVIVLSPGDFFRYLVPTMLIIAGLYVILKPRNSSKSYHDPSKTYHDPSKSYHETSNYSSFDPTMSDADMSGMHSNPNPNPNPNSHSNSHSKNTWKEDHGWSSSTVNKSGFIGDLHLGSDYFELRPTNVSHFIGDTVIDLTKASIPYGETKITISSFMGDVKVYVPNDLEVGVAVTCTAFHGEVKVLDHYDNGFMKNIQQQTPFYGDASKKVRIIVSTFLGDVKVNKVG</sequence>
<feature type="region of interest" description="Disordered" evidence="1">
    <location>
        <begin position="119"/>
        <end position="185"/>
    </location>
</feature>
<feature type="compositionally biased region" description="Polar residues" evidence="1">
    <location>
        <begin position="138"/>
        <end position="147"/>
    </location>
</feature>
<reference evidence="5 6" key="1">
    <citation type="submission" date="2017-01" db="EMBL/GenBank/DDBJ databases">
        <title>Genome analysis of Paenibacillus selenitrireducens ES3-24.</title>
        <authorList>
            <person name="Xu D."/>
            <person name="Yao R."/>
            <person name="Zheng S."/>
        </authorList>
    </citation>
    <scope>NUCLEOTIDE SEQUENCE [LARGE SCALE GENOMIC DNA]</scope>
    <source>
        <strain evidence="5 6">ES3-24</strain>
    </source>
</reference>